<accession>A0A835Q5H5</accession>
<evidence type="ECO:0000256" key="9">
    <source>
        <dbReference type="SAM" id="Phobius"/>
    </source>
</evidence>
<keyword evidence="13" id="KW-1185">Reference proteome</keyword>
<evidence type="ECO:0000256" key="5">
    <source>
        <dbReference type="ARBA" id="ARBA00022989"/>
    </source>
</evidence>
<evidence type="ECO:0008006" key="14">
    <source>
        <dbReference type="Google" id="ProtNLM"/>
    </source>
</evidence>
<evidence type="ECO:0000259" key="10">
    <source>
        <dbReference type="Pfam" id="PF13839"/>
    </source>
</evidence>
<protein>
    <recommendedName>
        <fullName evidence="14">Trichome birefringence-like N-terminal domain-containing protein</fullName>
    </recommendedName>
</protein>
<gene>
    <name evidence="12" type="ORF">HPP92_018311</name>
</gene>
<evidence type="ECO:0000256" key="1">
    <source>
        <dbReference type="ARBA" id="ARBA00004323"/>
    </source>
</evidence>
<comment type="similarity">
    <text evidence="2">Belongs to the PC-esterase family. TBL subfamily.</text>
</comment>
<dbReference type="InterPro" id="IPR026057">
    <property type="entry name" value="TBL_C"/>
</dbReference>
<dbReference type="PANTHER" id="PTHR32285:SF57">
    <property type="entry name" value="XYLOGLUCAN O-ACETYLTRANSFERASE 1"/>
    <property type="match status" value="1"/>
</dbReference>
<name>A0A835Q5H5_VANPL</name>
<dbReference type="AlphaFoldDB" id="A0A835Q5H5"/>
<dbReference type="OrthoDB" id="529273at2759"/>
<dbReference type="Pfam" id="PF14416">
    <property type="entry name" value="PMR5N"/>
    <property type="match status" value="1"/>
</dbReference>
<feature type="region of interest" description="Disordered" evidence="8">
    <location>
        <begin position="47"/>
        <end position="73"/>
    </location>
</feature>
<evidence type="ECO:0000256" key="3">
    <source>
        <dbReference type="ARBA" id="ARBA00022692"/>
    </source>
</evidence>
<dbReference type="GO" id="GO:1990538">
    <property type="term" value="F:xylan O-acetyltransferase activity"/>
    <property type="evidence" value="ECO:0007669"/>
    <property type="project" value="UniProtKB-ARBA"/>
</dbReference>
<evidence type="ECO:0000256" key="7">
    <source>
        <dbReference type="ARBA" id="ARBA00023136"/>
    </source>
</evidence>
<dbReference type="InterPro" id="IPR025846">
    <property type="entry name" value="TBL_N"/>
</dbReference>
<feature type="transmembrane region" description="Helical" evidence="9">
    <location>
        <begin position="21"/>
        <end position="38"/>
    </location>
</feature>
<dbReference type="EMBL" id="JADCNL010000009">
    <property type="protein sequence ID" value="KAG0466731.1"/>
    <property type="molecule type" value="Genomic_DNA"/>
</dbReference>
<feature type="compositionally biased region" description="Polar residues" evidence="8">
    <location>
        <begin position="47"/>
        <end position="63"/>
    </location>
</feature>
<evidence type="ECO:0000256" key="8">
    <source>
        <dbReference type="SAM" id="MobiDB-lite"/>
    </source>
</evidence>
<dbReference type="PANTHER" id="PTHR32285">
    <property type="entry name" value="PROTEIN TRICHOME BIREFRINGENCE-LIKE 9-RELATED"/>
    <property type="match status" value="1"/>
</dbReference>
<organism evidence="12 13">
    <name type="scientific">Vanilla planifolia</name>
    <name type="common">Vanilla</name>
    <dbReference type="NCBI Taxonomy" id="51239"/>
    <lineage>
        <taxon>Eukaryota</taxon>
        <taxon>Viridiplantae</taxon>
        <taxon>Streptophyta</taxon>
        <taxon>Embryophyta</taxon>
        <taxon>Tracheophyta</taxon>
        <taxon>Spermatophyta</taxon>
        <taxon>Magnoliopsida</taxon>
        <taxon>Liliopsida</taxon>
        <taxon>Asparagales</taxon>
        <taxon>Orchidaceae</taxon>
        <taxon>Vanilloideae</taxon>
        <taxon>Vanilleae</taxon>
        <taxon>Vanilla</taxon>
    </lineage>
</organism>
<feature type="domain" description="Trichome birefringence-like N-terminal" evidence="11">
    <location>
        <begin position="80"/>
        <end position="130"/>
    </location>
</feature>
<evidence type="ECO:0000256" key="6">
    <source>
        <dbReference type="ARBA" id="ARBA00023034"/>
    </source>
</evidence>
<evidence type="ECO:0000313" key="13">
    <source>
        <dbReference type="Proteomes" id="UP000636800"/>
    </source>
</evidence>
<evidence type="ECO:0000256" key="4">
    <source>
        <dbReference type="ARBA" id="ARBA00022968"/>
    </source>
</evidence>
<reference evidence="12 13" key="1">
    <citation type="journal article" date="2020" name="Nat. Food">
        <title>A phased Vanilla planifolia genome enables genetic improvement of flavour and production.</title>
        <authorList>
            <person name="Hasing T."/>
            <person name="Tang H."/>
            <person name="Brym M."/>
            <person name="Khazi F."/>
            <person name="Huang T."/>
            <person name="Chambers A.H."/>
        </authorList>
    </citation>
    <scope>NUCLEOTIDE SEQUENCE [LARGE SCALE GENOMIC DNA]</scope>
    <source>
        <tissue evidence="12">Leaf</tissue>
    </source>
</reference>
<proteinExistence type="inferred from homology"/>
<dbReference type="Proteomes" id="UP000636800">
    <property type="component" value="Unassembled WGS sequence"/>
</dbReference>
<evidence type="ECO:0000313" key="12">
    <source>
        <dbReference type="EMBL" id="KAG0466731.1"/>
    </source>
</evidence>
<feature type="domain" description="Trichome birefringence-like C-terminal" evidence="10">
    <location>
        <begin position="132"/>
        <end position="419"/>
    </location>
</feature>
<evidence type="ECO:0000259" key="11">
    <source>
        <dbReference type="Pfam" id="PF14416"/>
    </source>
</evidence>
<dbReference type="Pfam" id="PF13839">
    <property type="entry name" value="PC-Esterase"/>
    <property type="match status" value="1"/>
</dbReference>
<dbReference type="InterPro" id="IPR029962">
    <property type="entry name" value="TBL"/>
</dbReference>
<comment type="caution">
    <text evidence="12">The sequence shown here is derived from an EMBL/GenBank/DDBJ whole genome shotgun (WGS) entry which is preliminary data.</text>
</comment>
<keyword evidence="5 9" id="KW-1133">Transmembrane helix</keyword>
<evidence type="ECO:0000256" key="2">
    <source>
        <dbReference type="ARBA" id="ARBA00007727"/>
    </source>
</evidence>
<keyword evidence="4" id="KW-0735">Signal-anchor</keyword>
<sequence length="436" mass="48638">MGTSPKRHLPCHSSLFVIPKATYFLFVPLALLNLYLFFPSVPNDPQHQQRTTAVSSSNFQIQPTDKAEEQKQSPAVRIPCDYADGRWVPKPGVPTYDDASCTTIKSGQNCMAHGRPDTGYLHWRWQPAACRLPAFSAANFLRLLANKHLSFVGDSLARNQMESLLCLVASYAGPPDLVYRREQDKFRRWVFRSHNATVSIYWSPFLVNGTEQSPTAGRVQNHMHLDAADERWAAELGEMDVLVISAGHWFLLPTVFYTGGEVVGCHHCGGLNRSESGFFEGFRRAVRTALGAAVGGMAEGGMAVVATFSPAHFEGEWDKAGACSKVEPFREGEKEMEYMDREMWRIGVEEVASAVAAVERVRVEVLDVTRMAMMRPDGHPGPYMHARPFEGGAKERVQNDCVHWCLPGPIDAWNEVLLELLKRWREEEGDVAVAAS</sequence>
<keyword evidence="3 9" id="KW-0812">Transmembrane</keyword>
<comment type="subcellular location">
    <subcellularLocation>
        <location evidence="1">Golgi apparatus membrane</location>
        <topology evidence="1">Single-pass type II membrane protein</topology>
    </subcellularLocation>
</comment>
<keyword evidence="6" id="KW-0333">Golgi apparatus</keyword>
<keyword evidence="7 9" id="KW-0472">Membrane</keyword>
<dbReference type="GO" id="GO:0000139">
    <property type="term" value="C:Golgi membrane"/>
    <property type="evidence" value="ECO:0007669"/>
    <property type="project" value="UniProtKB-SubCell"/>
</dbReference>